<dbReference type="PANTHER" id="PTHR36167:SF4">
    <property type="entry name" value="FUNGAL N-TERMINAL DOMAIN-CONTAINING PROTEIN"/>
    <property type="match status" value="1"/>
</dbReference>
<sequence>MTDSLSLAASVVGITAAGVRASIKLYALAEKVATASERVNSIANDISSTCAILNGIRTLITPCSNADGTPQSVFNSAALVDIAKALSRCEVVFKEVESYHTHAFKQAKSSSSLNTKISLSWRQRAKWPFLQPHFDDIRNDLRDAKNILMLMISVATLALTAGHSQKRAVDTNERMEMENVIVQLQRAQLTPKNKEAIGTLGGQKCSSSSTLQTPVTSVSANTYGVETPHSEPAAETNLEVSGWRNQNTTTFAASPRDVQNVLPNVPIAYTSAKRSRSNLEHSVNSGIPNTGITADNSYADNNHIGEKRKAQPLGNGPFAIARKPVSSALSTATGPSLMQSNIAPDVLSTCITYPTPIEDQGAFDSAATRLVSKTGASNRDSHTALREKYGKLRAWTTSHLRGLEDGEGDSLQLQEMLLPQNLLHTMTTSFIKERNFYNPELAIQKLNRFQFRMVYKHWAGFEKYTLLYINPHHTTTVSSIFGDLSVVSLLWIVLDETPRPEDAHSLTYWPTAQPSSDKPSIRPSLYEIPWGPLLESSHKVAATVPSPHFHDSSSPTTQPLRLPRTVSIEDATENSFVEQDRFLLPEYPGFHDQLPIQQAKYATFNNPLPIQQEEYPEFPYQLPIRQDDAENITPISGAADREIVAELMKKWIVSVS</sequence>
<gene>
    <name evidence="1" type="ORF">T440DRAFT_464498</name>
</gene>
<evidence type="ECO:0000313" key="2">
    <source>
        <dbReference type="Proteomes" id="UP000799423"/>
    </source>
</evidence>
<dbReference type="InterPro" id="IPR039327">
    <property type="entry name" value="CON7-like"/>
</dbReference>
<keyword evidence="2" id="KW-1185">Reference proteome</keyword>
<dbReference type="PANTHER" id="PTHR36167">
    <property type="entry name" value="C2H2 FINGER DOMAIN TRANSCRIPTION FACTOR (EUROFUNG)-RELATED"/>
    <property type="match status" value="1"/>
</dbReference>
<dbReference type="OrthoDB" id="3694717at2759"/>
<accession>A0A6A7BKB0</accession>
<evidence type="ECO:0008006" key="3">
    <source>
        <dbReference type="Google" id="ProtNLM"/>
    </source>
</evidence>
<dbReference type="AlphaFoldDB" id="A0A6A7BKB0"/>
<reference evidence="1" key="1">
    <citation type="submission" date="2020-01" db="EMBL/GenBank/DDBJ databases">
        <authorList>
            <consortium name="DOE Joint Genome Institute"/>
            <person name="Haridas S."/>
            <person name="Albert R."/>
            <person name="Binder M."/>
            <person name="Bloem J."/>
            <person name="Labutti K."/>
            <person name="Salamov A."/>
            <person name="Andreopoulos B."/>
            <person name="Baker S.E."/>
            <person name="Barry K."/>
            <person name="Bills G."/>
            <person name="Bluhm B.H."/>
            <person name="Cannon C."/>
            <person name="Castanera R."/>
            <person name="Culley D.E."/>
            <person name="Daum C."/>
            <person name="Ezra D."/>
            <person name="Gonzalez J.B."/>
            <person name="Henrissat B."/>
            <person name="Kuo A."/>
            <person name="Liang C."/>
            <person name="Lipzen A."/>
            <person name="Lutzoni F."/>
            <person name="Magnuson J."/>
            <person name="Mondo S."/>
            <person name="Nolan M."/>
            <person name="Ohm R."/>
            <person name="Pangilinan J."/>
            <person name="Park H.-J."/>
            <person name="Ramirez L."/>
            <person name="Alfaro M."/>
            <person name="Sun H."/>
            <person name="Tritt A."/>
            <person name="Yoshinaga Y."/>
            <person name="Zwiers L.-H."/>
            <person name="Turgeon B.G."/>
            <person name="Goodwin S.B."/>
            <person name="Spatafora J.W."/>
            <person name="Crous P.W."/>
            <person name="Grigoriev I.V."/>
        </authorList>
    </citation>
    <scope>NUCLEOTIDE SEQUENCE</scope>
    <source>
        <strain evidence="1">IPT5</strain>
    </source>
</reference>
<organism evidence="1 2">
    <name type="scientific">Plenodomus tracheiphilus IPT5</name>
    <dbReference type="NCBI Taxonomy" id="1408161"/>
    <lineage>
        <taxon>Eukaryota</taxon>
        <taxon>Fungi</taxon>
        <taxon>Dikarya</taxon>
        <taxon>Ascomycota</taxon>
        <taxon>Pezizomycotina</taxon>
        <taxon>Dothideomycetes</taxon>
        <taxon>Pleosporomycetidae</taxon>
        <taxon>Pleosporales</taxon>
        <taxon>Pleosporineae</taxon>
        <taxon>Leptosphaeriaceae</taxon>
        <taxon>Plenodomus</taxon>
    </lineage>
</organism>
<dbReference type="GO" id="GO:0006355">
    <property type="term" value="P:regulation of DNA-templated transcription"/>
    <property type="evidence" value="ECO:0007669"/>
    <property type="project" value="InterPro"/>
</dbReference>
<proteinExistence type="predicted"/>
<protein>
    <recommendedName>
        <fullName evidence="3">Fungal N-terminal domain-containing protein</fullName>
    </recommendedName>
</protein>
<dbReference type="EMBL" id="MU006291">
    <property type="protein sequence ID" value="KAF2855207.1"/>
    <property type="molecule type" value="Genomic_DNA"/>
</dbReference>
<dbReference type="Proteomes" id="UP000799423">
    <property type="component" value="Unassembled WGS sequence"/>
</dbReference>
<name>A0A6A7BKB0_9PLEO</name>
<evidence type="ECO:0000313" key="1">
    <source>
        <dbReference type="EMBL" id="KAF2855207.1"/>
    </source>
</evidence>